<keyword evidence="8" id="KW-1185">Reference proteome</keyword>
<organism evidence="7 8">
    <name type="scientific">Filifactor alocis (strain ATCC 35896 / CCUG 47790 / D40 B5)</name>
    <name type="common">Fusobacterium alocis</name>
    <dbReference type="NCBI Taxonomy" id="546269"/>
    <lineage>
        <taxon>Bacteria</taxon>
        <taxon>Bacillati</taxon>
        <taxon>Bacillota</taxon>
        <taxon>Clostridia</taxon>
        <taxon>Peptostreptococcales</taxon>
        <taxon>Filifactoraceae</taxon>
        <taxon>Filifactor</taxon>
    </lineage>
</organism>
<dbReference type="OrthoDB" id="48998at2"/>
<dbReference type="Proteomes" id="UP000007468">
    <property type="component" value="Chromosome"/>
</dbReference>
<dbReference type="RefSeq" id="WP_014261879.1">
    <property type="nucleotide sequence ID" value="NC_016630.1"/>
</dbReference>
<dbReference type="PANTHER" id="PTHR39178">
    <property type="entry name" value="HYPOTHETICAL RIBOSOME-ASSOCIATED PROTEIN"/>
    <property type="match status" value="1"/>
</dbReference>
<evidence type="ECO:0000256" key="3">
    <source>
        <dbReference type="ARBA" id="ARBA00022801"/>
    </source>
</evidence>
<keyword evidence="4" id="KW-0788">Thiol protease</keyword>
<dbReference type="Gene3D" id="3.30.70.1490">
    <property type="entry name" value="Cysteine protease Prp"/>
    <property type="match status" value="1"/>
</dbReference>
<evidence type="ECO:0000256" key="2">
    <source>
        <dbReference type="ARBA" id="ARBA00022670"/>
    </source>
</evidence>
<evidence type="ECO:0000313" key="8">
    <source>
        <dbReference type="Proteomes" id="UP000007468"/>
    </source>
</evidence>
<evidence type="ECO:0000256" key="4">
    <source>
        <dbReference type="ARBA" id="ARBA00022807"/>
    </source>
</evidence>
<evidence type="ECO:0000256" key="1">
    <source>
        <dbReference type="ARBA" id="ARBA00022517"/>
    </source>
</evidence>
<dbReference type="STRING" id="546269.HMPREF0389_00431"/>
<dbReference type="InterPro" id="IPR007422">
    <property type="entry name" value="Peptidase_Prp"/>
</dbReference>
<proteinExistence type="inferred from homology"/>
<dbReference type="GO" id="GO:0042254">
    <property type="term" value="P:ribosome biogenesis"/>
    <property type="evidence" value="ECO:0007669"/>
    <property type="project" value="UniProtKB-KW"/>
</dbReference>
<dbReference type="KEGG" id="faa:HMPREF0389_00431"/>
<dbReference type="AlphaFoldDB" id="D6GS75"/>
<evidence type="ECO:0000256" key="5">
    <source>
        <dbReference type="ARBA" id="ARBA00044503"/>
    </source>
</evidence>
<dbReference type="InterPro" id="IPR036764">
    <property type="entry name" value="Peptidase_Prp_sf"/>
</dbReference>
<dbReference type="PANTHER" id="PTHR39178:SF1">
    <property type="entry name" value="RIBOSOMAL-PROCESSING CYSTEINE PROTEASE PRP"/>
    <property type="match status" value="1"/>
</dbReference>
<sequence>MTKISIIDNHVSKKLQISLEGHSGYADAGEDIVCSAISVLSQAIFNGITEVLKYDISYKVQDGYFYFEIPDSMLKQDSRVKALLDTFVLNLKDLEIQYKDYIKLCIEEVH</sequence>
<dbReference type="SUPFAM" id="SSF118010">
    <property type="entry name" value="TM1457-like"/>
    <property type="match status" value="1"/>
</dbReference>
<comment type="similarity">
    <text evidence="5">Belongs to the Prp family.</text>
</comment>
<keyword evidence="3" id="KW-0378">Hydrolase</keyword>
<dbReference type="GO" id="GO:0006508">
    <property type="term" value="P:proteolysis"/>
    <property type="evidence" value="ECO:0007669"/>
    <property type="project" value="UniProtKB-KW"/>
</dbReference>
<evidence type="ECO:0000256" key="6">
    <source>
        <dbReference type="ARBA" id="ARBA00044538"/>
    </source>
</evidence>
<name>D6GS75_FILAD</name>
<dbReference type="Pfam" id="PF04327">
    <property type="entry name" value="Peptidase_Prp"/>
    <property type="match status" value="1"/>
</dbReference>
<reference evidence="8" key="1">
    <citation type="submission" date="2010-12" db="EMBL/GenBank/DDBJ databases">
        <title>The genome sequence of Filifactor alocis strain ATCC 35896.</title>
        <authorList>
            <consortium name="The Broad Institute Genome Sequencing Platform"/>
            <person name="Ward D."/>
            <person name="Earl A."/>
            <person name="Feldgarden M."/>
            <person name="Young S.K."/>
            <person name="Gargeya S."/>
            <person name="Zeng Q."/>
            <person name="Alvarado L."/>
            <person name="Berlin A."/>
            <person name="Bochicchio J."/>
            <person name="Chapman S.B."/>
            <person name="Chen Z."/>
            <person name="Freedman E."/>
            <person name="Gellesch M."/>
            <person name="Goldberg J."/>
            <person name="Griggs A."/>
            <person name="Gujja S."/>
            <person name="Heilman E."/>
            <person name="Heiman D."/>
            <person name="Howarth C."/>
            <person name="Mehta T."/>
            <person name="Neiman D."/>
            <person name="Pearson M."/>
            <person name="Roberts A."/>
            <person name="Saif S."/>
            <person name="Shea T."/>
            <person name="Shenoy N."/>
            <person name="Sisk P."/>
            <person name="Stolte C."/>
            <person name="Sykes S."/>
            <person name="White J."/>
            <person name="Yandava C."/>
            <person name="Izard J."/>
            <person name="Blanton J.M."/>
            <person name="Baranova O.V."/>
            <person name="Tanner A.C."/>
            <person name="Dewhirst F.E."/>
            <person name="Haas B."/>
            <person name="Nusbaum C."/>
            <person name="Birren B."/>
        </authorList>
    </citation>
    <scope>NUCLEOTIDE SEQUENCE [LARGE SCALE GENOMIC DNA]</scope>
    <source>
        <strain evidence="8">ATCC 35896 / D40 B5</strain>
    </source>
</reference>
<keyword evidence="1" id="KW-0690">Ribosome biogenesis</keyword>
<dbReference type="EMBL" id="CP002390">
    <property type="protein sequence ID" value="EFE28516.1"/>
    <property type="molecule type" value="Genomic_DNA"/>
</dbReference>
<dbReference type="CDD" id="cd16332">
    <property type="entry name" value="Prp-like"/>
    <property type="match status" value="1"/>
</dbReference>
<accession>D6GS75</accession>
<evidence type="ECO:0000313" key="7">
    <source>
        <dbReference type="EMBL" id="EFE28516.1"/>
    </source>
</evidence>
<dbReference type="eggNOG" id="COG2868">
    <property type="taxonomic scope" value="Bacteria"/>
</dbReference>
<dbReference type="GO" id="GO:0008234">
    <property type="term" value="F:cysteine-type peptidase activity"/>
    <property type="evidence" value="ECO:0007669"/>
    <property type="project" value="UniProtKB-KW"/>
</dbReference>
<keyword evidence="2" id="KW-0645">Protease</keyword>
<gene>
    <name evidence="7" type="ordered locus">HMPREF0389_00431</name>
</gene>
<protein>
    <recommendedName>
        <fullName evidence="6">Ribosomal processing cysteine protease Prp</fullName>
    </recommendedName>
</protein>